<evidence type="ECO:0000256" key="1">
    <source>
        <dbReference type="SAM" id="Phobius"/>
    </source>
</evidence>
<name>A0A917TK98_9ACTN</name>
<reference evidence="2" key="2">
    <citation type="submission" date="2020-09" db="EMBL/GenBank/DDBJ databases">
        <authorList>
            <person name="Sun Q."/>
            <person name="Zhou Y."/>
        </authorList>
    </citation>
    <scope>NUCLEOTIDE SEQUENCE</scope>
    <source>
        <strain evidence="2">CGMCC 4.7312</strain>
    </source>
</reference>
<keyword evidence="1" id="KW-1133">Transmembrane helix</keyword>
<dbReference type="AlphaFoldDB" id="A0A917TK98"/>
<gene>
    <name evidence="2" type="ORF">GCM10011608_08850</name>
</gene>
<evidence type="ECO:0000313" key="2">
    <source>
        <dbReference type="EMBL" id="GGM26365.1"/>
    </source>
</evidence>
<feature type="transmembrane region" description="Helical" evidence="1">
    <location>
        <begin position="57"/>
        <end position="79"/>
    </location>
</feature>
<dbReference type="Proteomes" id="UP000608890">
    <property type="component" value="Unassembled WGS sequence"/>
</dbReference>
<protein>
    <submittedName>
        <fullName evidence="2">Uncharacterized protein</fullName>
    </submittedName>
</protein>
<proteinExistence type="predicted"/>
<organism evidence="2 3">
    <name type="scientific">Micromonospora sonchi</name>
    <dbReference type="NCBI Taxonomy" id="1763543"/>
    <lineage>
        <taxon>Bacteria</taxon>
        <taxon>Bacillati</taxon>
        <taxon>Actinomycetota</taxon>
        <taxon>Actinomycetes</taxon>
        <taxon>Micromonosporales</taxon>
        <taxon>Micromonosporaceae</taxon>
        <taxon>Micromonospora</taxon>
    </lineage>
</organism>
<reference evidence="2" key="1">
    <citation type="journal article" date="2014" name="Int. J. Syst. Evol. Microbiol.">
        <title>Complete genome sequence of Corynebacterium casei LMG S-19264T (=DSM 44701T), isolated from a smear-ripened cheese.</title>
        <authorList>
            <consortium name="US DOE Joint Genome Institute (JGI-PGF)"/>
            <person name="Walter F."/>
            <person name="Albersmeier A."/>
            <person name="Kalinowski J."/>
            <person name="Ruckert C."/>
        </authorList>
    </citation>
    <scope>NUCLEOTIDE SEQUENCE</scope>
    <source>
        <strain evidence="2">CGMCC 4.7312</strain>
    </source>
</reference>
<keyword evidence="1" id="KW-0472">Membrane</keyword>
<sequence>MVTLLLLLAVVSLAMTGSVHLLAHFRWRRRPQDVHEGRPEAFPEGFYREPLRPDDRYLGAVVHFGLAALAFAGFTTRLLKIW</sequence>
<accession>A0A917TK98</accession>
<keyword evidence="1" id="KW-0812">Transmembrane</keyword>
<evidence type="ECO:0000313" key="3">
    <source>
        <dbReference type="Proteomes" id="UP000608890"/>
    </source>
</evidence>
<keyword evidence="3" id="KW-1185">Reference proteome</keyword>
<dbReference type="EMBL" id="BMNB01000003">
    <property type="protein sequence ID" value="GGM26365.1"/>
    <property type="molecule type" value="Genomic_DNA"/>
</dbReference>
<comment type="caution">
    <text evidence="2">The sequence shown here is derived from an EMBL/GenBank/DDBJ whole genome shotgun (WGS) entry which is preliminary data.</text>
</comment>